<comment type="caution">
    <text evidence="1">The sequence shown here is derived from an EMBL/GenBank/DDBJ whole genome shotgun (WGS) entry which is preliminary data.</text>
</comment>
<proteinExistence type="predicted"/>
<gene>
    <name evidence="1" type="ORF">MANES_13G006200v8</name>
</gene>
<sequence length="678" mass="75421">MELSSFCSFSIFLLFLFLQSSNCQQEYIRQLSTDCGQNSSISKGYVCNGNQIPCQSFLTLFSRPPYDSPITISSLLDSEASSIALINNVSSIFTFPLEKRIVVPVSCSCARGIFQHNASYFIQYLETVFTVANNTYQGLTTCQAILDQNPFLSPKYLDIGSYFKVPLRCACPSSNQMAKGVISLLVYTVTWGDTVQSIANSFGVDEASLLEANKLSQESTLYPFTPLLVPLTNENRLTNGKSANQGNSTNVGNFSCLYPNGSVQVGEKDIYCRAQNKKFPAKLVALLGVGIGLGLLCFFVFAYKLYQFLKKRRSRIQKARLFVQNGGLMLQQRLSSYGSSEKTKLFTAEELQRATDNYNKSRFLGQGGFGTVYKGMLPDGTIVAVKRSKTIDRREIEQFINEVVILSQINHRNIVKFLGCCLESEFPLLVYEFISNGTLSQHIHVQDQESSLPWEDRFRIAGEVAGAVAYMHSAASVPIFHRDIKSSNILLDEKYSAKVSDFGTSRLISYDKTHITTIVQGTFGYLDPEYFYTSQFTEKSDVYSFGVVLIELLSGEKPISSTRAEDEKNLVAHFISLAEENSLEKILDPRVAREASAEVVHAVAKLAMNCVRSNAKNRPSMREVAMELDGMIKSQHCLEIIDQENLVGDEEDDSTSETDSKLGEDDIAFSKETGTVSI</sequence>
<evidence type="ECO:0000313" key="2">
    <source>
        <dbReference type="Proteomes" id="UP000091857"/>
    </source>
</evidence>
<reference evidence="2" key="1">
    <citation type="journal article" date="2016" name="Nat. Biotechnol.">
        <title>Sequencing wild and cultivated cassava and related species reveals extensive interspecific hybridization and genetic diversity.</title>
        <authorList>
            <person name="Bredeson J.V."/>
            <person name="Lyons J.B."/>
            <person name="Prochnik S.E."/>
            <person name="Wu G.A."/>
            <person name="Ha C.M."/>
            <person name="Edsinger-Gonzales E."/>
            <person name="Grimwood J."/>
            <person name="Schmutz J."/>
            <person name="Rabbi I.Y."/>
            <person name="Egesi C."/>
            <person name="Nauluvula P."/>
            <person name="Lebot V."/>
            <person name="Ndunguru J."/>
            <person name="Mkamilo G."/>
            <person name="Bart R.S."/>
            <person name="Setter T.L."/>
            <person name="Gleadow R.M."/>
            <person name="Kulakow P."/>
            <person name="Ferguson M.E."/>
            <person name="Rounsley S."/>
            <person name="Rokhsar D.S."/>
        </authorList>
    </citation>
    <scope>NUCLEOTIDE SEQUENCE [LARGE SCALE GENOMIC DNA]</scope>
    <source>
        <strain evidence="2">cv. AM560-2</strain>
    </source>
</reference>
<evidence type="ECO:0000313" key="1">
    <source>
        <dbReference type="EMBL" id="OAY32352.2"/>
    </source>
</evidence>
<accession>A0ACC8CN41</accession>
<protein>
    <submittedName>
        <fullName evidence="1">Uncharacterized protein</fullName>
    </submittedName>
</protein>
<name>A0ACC8CN41_MANES</name>
<keyword evidence="2" id="KW-1185">Reference proteome</keyword>
<dbReference type="Proteomes" id="UP000091857">
    <property type="component" value="Chromosome 13"/>
</dbReference>
<organism evidence="1 2">
    <name type="scientific">Manihot esculenta</name>
    <name type="common">Cassava</name>
    <name type="synonym">Jatropha manihot</name>
    <dbReference type="NCBI Taxonomy" id="3983"/>
    <lineage>
        <taxon>Eukaryota</taxon>
        <taxon>Viridiplantae</taxon>
        <taxon>Streptophyta</taxon>
        <taxon>Embryophyta</taxon>
        <taxon>Tracheophyta</taxon>
        <taxon>Spermatophyta</taxon>
        <taxon>Magnoliopsida</taxon>
        <taxon>eudicotyledons</taxon>
        <taxon>Gunneridae</taxon>
        <taxon>Pentapetalae</taxon>
        <taxon>rosids</taxon>
        <taxon>fabids</taxon>
        <taxon>Malpighiales</taxon>
        <taxon>Euphorbiaceae</taxon>
        <taxon>Crotonoideae</taxon>
        <taxon>Manihoteae</taxon>
        <taxon>Manihot</taxon>
    </lineage>
</organism>
<dbReference type="EMBL" id="CM004399">
    <property type="protein sequence ID" value="OAY32352.2"/>
    <property type="molecule type" value="Genomic_DNA"/>
</dbReference>